<keyword evidence="2" id="KW-1185">Reference proteome</keyword>
<keyword evidence="1" id="KW-0645">Protease</keyword>
<sequence>MAEQHLKLERRLFIVSETIRLVERAFVHWDDARIDPDKLDQMAEEFFQKATEAETRLDFQKVMWELFGRLRNGHSWYFDKLTPEPENGILSIFLYWSWSIKVNGL</sequence>
<organism evidence="1 2">
    <name type="scientific">Paenibacillus taihuensis</name>
    <dbReference type="NCBI Taxonomy" id="1156355"/>
    <lineage>
        <taxon>Bacteria</taxon>
        <taxon>Bacillati</taxon>
        <taxon>Bacillota</taxon>
        <taxon>Bacilli</taxon>
        <taxon>Bacillales</taxon>
        <taxon>Paenibacillaceae</taxon>
        <taxon>Paenibacillus</taxon>
    </lineage>
</organism>
<dbReference type="AlphaFoldDB" id="A0A3D9SPZ6"/>
<dbReference type="GO" id="GO:0008233">
    <property type="term" value="F:peptidase activity"/>
    <property type="evidence" value="ECO:0007669"/>
    <property type="project" value="UniProtKB-KW"/>
</dbReference>
<reference evidence="1 2" key="1">
    <citation type="submission" date="2018-08" db="EMBL/GenBank/DDBJ databases">
        <title>Genomic Encyclopedia of Type Strains, Phase III (KMG-III): the genomes of soil and plant-associated and newly described type strains.</title>
        <authorList>
            <person name="Whitman W."/>
        </authorList>
    </citation>
    <scope>NUCLEOTIDE SEQUENCE [LARGE SCALE GENOMIC DNA]</scope>
    <source>
        <strain evidence="1 2">CGMCC 1.10966</strain>
    </source>
</reference>
<dbReference type="RefSeq" id="WP_116187343.1">
    <property type="nucleotide sequence ID" value="NZ_QTTN01000001.1"/>
</dbReference>
<dbReference type="Proteomes" id="UP000256304">
    <property type="component" value="Unassembled WGS sequence"/>
</dbReference>
<evidence type="ECO:0000313" key="1">
    <source>
        <dbReference type="EMBL" id="REE94644.1"/>
    </source>
</evidence>
<keyword evidence="1" id="KW-0378">Hydrolase</keyword>
<name>A0A3D9SPZ6_9BACL</name>
<dbReference type="Gene3D" id="3.30.750.44">
    <property type="match status" value="1"/>
</dbReference>
<evidence type="ECO:0000313" key="2">
    <source>
        <dbReference type="Proteomes" id="UP000256304"/>
    </source>
</evidence>
<gene>
    <name evidence="1" type="ORF">A8990_101440</name>
</gene>
<dbReference type="EMBL" id="QTTN01000001">
    <property type="protein sequence ID" value="REE94644.1"/>
    <property type="molecule type" value="Genomic_DNA"/>
</dbReference>
<dbReference type="OrthoDB" id="2327485at2"/>
<dbReference type="GO" id="GO:0006508">
    <property type="term" value="P:proteolysis"/>
    <property type="evidence" value="ECO:0007669"/>
    <property type="project" value="UniProtKB-KW"/>
</dbReference>
<accession>A0A3D9SPZ6</accession>
<comment type="caution">
    <text evidence="1">The sequence shown here is derived from an EMBL/GenBank/DDBJ whole genome shotgun (WGS) entry which is preliminary data.</text>
</comment>
<protein>
    <submittedName>
        <fullName evidence="1">Tricorn protease-like protein</fullName>
    </submittedName>
</protein>
<proteinExistence type="predicted"/>